<evidence type="ECO:0000313" key="2">
    <source>
        <dbReference type="EMBL" id="KAG2841074.1"/>
    </source>
</evidence>
<gene>
    <name evidence="3" type="ORF">PC110_g3955</name>
    <name evidence="2" type="ORF">PC113_g19106</name>
</gene>
<keyword evidence="4" id="KW-1185">Reference proteome</keyword>
<reference evidence="2" key="2">
    <citation type="submission" date="2018-10" db="EMBL/GenBank/DDBJ databases">
        <title>Effector identification in a new, highly contiguous assembly of the strawberry crown rot pathogen Phytophthora cactorum.</title>
        <authorList>
            <person name="Armitage A.D."/>
            <person name="Nellist C.F."/>
            <person name="Bates H."/>
            <person name="Vickerstaff R.J."/>
            <person name="Harrison R.J."/>
        </authorList>
    </citation>
    <scope>NUCLEOTIDE SEQUENCE</scope>
    <source>
        <strain evidence="2">15-7</strain>
    </source>
</reference>
<organism evidence="3 4">
    <name type="scientific">Phytophthora cactorum</name>
    <dbReference type="NCBI Taxonomy" id="29920"/>
    <lineage>
        <taxon>Eukaryota</taxon>
        <taxon>Sar</taxon>
        <taxon>Stramenopiles</taxon>
        <taxon>Oomycota</taxon>
        <taxon>Peronosporomycetes</taxon>
        <taxon>Peronosporales</taxon>
        <taxon>Peronosporaceae</taxon>
        <taxon>Phytophthora</taxon>
    </lineage>
</organism>
<name>A0A329SSZ1_9STRA</name>
<evidence type="ECO:0000256" key="1">
    <source>
        <dbReference type="SAM" id="MobiDB-lite"/>
    </source>
</evidence>
<dbReference type="AlphaFoldDB" id="A0A329SSZ1"/>
<evidence type="ECO:0000313" key="4">
    <source>
        <dbReference type="Proteomes" id="UP000251314"/>
    </source>
</evidence>
<feature type="region of interest" description="Disordered" evidence="1">
    <location>
        <begin position="33"/>
        <end position="86"/>
    </location>
</feature>
<dbReference type="OrthoDB" id="10270866at2759"/>
<dbReference type="Proteomes" id="UP000251314">
    <property type="component" value="Unassembled WGS sequence"/>
</dbReference>
<reference evidence="3 4" key="1">
    <citation type="submission" date="2018-01" db="EMBL/GenBank/DDBJ databases">
        <title>Draft genome of the strawberry crown rot pathogen Phytophthora cactorum.</title>
        <authorList>
            <person name="Armitage A.D."/>
            <person name="Lysoe E."/>
            <person name="Nellist C.F."/>
            <person name="Harrison R.J."/>
            <person name="Brurberg M.B."/>
        </authorList>
    </citation>
    <scope>NUCLEOTIDE SEQUENCE [LARGE SCALE GENOMIC DNA]</scope>
    <source>
        <strain evidence="3 4">10300</strain>
    </source>
</reference>
<accession>A0A329SSZ1</accession>
<dbReference type="Proteomes" id="UP000735874">
    <property type="component" value="Unassembled WGS sequence"/>
</dbReference>
<dbReference type="VEuPathDB" id="FungiDB:PC110_g3955"/>
<sequence>MFRCFSTVTALRTLTKRSSQTCYRLYLAGQQPKTSLAGVEDANSDRGGKSSGPRQNGVPDDEHQGLLDDDPYGGTAEDDPTSPLDVHGMDVLMIHRQRWVVRSHTCDRFCHMATRSTDRWLEAAMEASFTRKYKTVTAS</sequence>
<proteinExistence type="predicted"/>
<dbReference type="EMBL" id="RCMG01000952">
    <property type="protein sequence ID" value="KAG2841074.1"/>
    <property type="molecule type" value="Genomic_DNA"/>
</dbReference>
<dbReference type="EMBL" id="MJFZ01000058">
    <property type="protein sequence ID" value="RAW39870.1"/>
    <property type="molecule type" value="Genomic_DNA"/>
</dbReference>
<protein>
    <submittedName>
        <fullName evidence="3">Uncharacterized protein</fullName>
    </submittedName>
</protein>
<comment type="caution">
    <text evidence="3">The sequence shown here is derived from an EMBL/GenBank/DDBJ whole genome shotgun (WGS) entry which is preliminary data.</text>
</comment>
<feature type="compositionally biased region" description="Acidic residues" evidence="1">
    <location>
        <begin position="67"/>
        <end position="80"/>
    </location>
</feature>
<evidence type="ECO:0000313" key="3">
    <source>
        <dbReference type="EMBL" id="RAW39870.1"/>
    </source>
</evidence>